<dbReference type="PANTHER" id="PTHR10642:SF26">
    <property type="entry name" value="RIBONUCLEASE H1"/>
    <property type="match status" value="1"/>
</dbReference>
<evidence type="ECO:0000256" key="8">
    <source>
        <dbReference type="SAM" id="MobiDB-lite"/>
    </source>
</evidence>
<sequence length="759" mass="84171">MSIFRVAPKFVHRKNLWVCTLVSAAAASASTTAAPTVTLLRSASAANAVPVFPLPVAFTARALVNPPSSNAAGTDISTQAVSADKCPSVASTVTIVGQKTYKFVAISAADYAKKHTGLIGEQPIISHAEILELKAHAAKILVARGVAITVPERGRRGYDSILAALQPGWAGRGDAWAYRQMWMAGARTISQVFAVRETGEIGLQRRAGQRLFWQRKLQTHLNELQGTHMGTPVEPRLREKWIWKVLGSRPGRPQAPLVLFHRARILEKWAGEDIPQWAARARRIVIHTDGSFTPAGAGQTAKMGFAAVWQFELPGGQCHWRTVAGAVSDGLFSSTTAELMALLVVATLLPGNITAVVKCDSRAAIKYMDRLQRERDHRWQKSPLAYLACWYVAAVRSRTEPIVLEWVRGHSGVGGNEMADRAAKAAQRRPPFWWTLRLGAPTQQRYWVCHEGRVGPKRIGGLIKAQEEQWMIATTQQQIEKAAGQPLKRARVVETLEALNWSAADASGGFTRKNAWCKTSTRDTNIRGFVLGALLGNLPVAQREWAWYPQAYPETEMRQCPWGCAAAESQAHFFSCPRSRQARQEERGTLEHTGDAPEERWAAQQIDQPNRYIGIPMDWEEGSIQAVLGTRVLQGTQAEALQRVADLLPKDIDSLTKRSQVLRKVTARRHWEELYEGHWKPRCAMQIDREKNSRTQPSTRRRRMQQAQPRDKARASGVPRFERTMCAAPFGSMCRRVVDRLSRGKPSSGAGSRNVGGTV</sequence>
<evidence type="ECO:0000256" key="2">
    <source>
        <dbReference type="ARBA" id="ARBA00005300"/>
    </source>
</evidence>
<dbReference type="EC" id="3.1.26.4" evidence="3"/>
<keyword evidence="5" id="KW-0479">Metal-binding</keyword>
<accession>A0A9W8LV07</accession>
<dbReference type="InterPro" id="IPR050092">
    <property type="entry name" value="RNase_H"/>
</dbReference>
<evidence type="ECO:0000256" key="5">
    <source>
        <dbReference type="ARBA" id="ARBA00022723"/>
    </source>
</evidence>
<dbReference type="InterPro" id="IPR012337">
    <property type="entry name" value="RNaseH-like_sf"/>
</dbReference>
<dbReference type="Proteomes" id="UP001140094">
    <property type="component" value="Unassembled WGS sequence"/>
</dbReference>
<dbReference type="GO" id="GO:0004523">
    <property type="term" value="F:RNA-DNA hybrid ribonuclease activity"/>
    <property type="evidence" value="ECO:0007669"/>
    <property type="project" value="UniProtKB-EC"/>
</dbReference>
<dbReference type="PANTHER" id="PTHR10642">
    <property type="entry name" value="RIBONUCLEASE H1"/>
    <property type="match status" value="1"/>
</dbReference>
<dbReference type="EMBL" id="JANBUO010000055">
    <property type="protein sequence ID" value="KAJ2808325.1"/>
    <property type="molecule type" value="Genomic_DNA"/>
</dbReference>
<evidence type="ECO:0000256" key="6">
    <source>
        <dbReference type="ARBA" id="ARBA00022759"/>
    </source>
</evidence>
<evidence type="ECO:0000259" key="9">
    <source>
        <dbReference type="PROSITE" id="PS50879"/>
    </source>
</evidence>
<dbReference type="GO" id="GO:0003676">
    <property type="term" value="F:nucleic acid binding"/>
    <property type="evidence" value="ECO:0007669"/>
    <property type="project" value="InterPro"/>
</dbReference>
<dbReference type="InterPro" id="IPR002156">
    <property type="entry name" value="RNaseH_domain"/>
</dbReference>
<dbReference type="SUPFAM" id="SSF53098">
    <property type="entry name" value="Ribonuclease H-like"/>
    <property type="match status" value="1"/>
</dbReference>
<dbReference type="Pfam" id="PF00075">
    <property type="entry name" value="RNase_H"/>
    <property type="match status" value="1"/>
</dbReference>
<dbReference type="GO" id="GO:0046872">
    <property type="term" value="F:metal ion binding"/>
    <property type="evidence" value="ECO:0007669"/>
    <property type="project" value="UniProtKB-KW"/>
</dbReference>
<proteinExistence type="inferred from homology"/>
<feature type="region of interest" description="Disordered" evidence="8">
    <location>
        <begin position="688"/>
        <end position="718"/>
    </location>
</feature>
<dbReference type="Gene3D" id="3.30.420.10">
    <property type="entry name" value="Ribonuclease H-like superfamily/Ribonuclease H"/>
    <property type="match status" value="1"/>
</dbReference>
<keyword evidence="6" id="KW-0255">Endonuclease</keyword>
<keyword evidence="11" id="KW-1185">Reference proteome</keyword>
<comment type="caution">
    <text evidence="10">The sequence shown here is derived from an EMBL/GenBank/DDBJ whole genome shotgun (WGS) entry which is preliminary data.</text>
</comment>
<dbReference type="AlphaFoldDB" id="A0A9W8LV07"/>
<name>A0A9W8LV07_9FUNG</name>
<keyword evidence="7" id="KW-0378">Hydrolase</keyword>
<keyword evidence="4" id="KW-0540">Nuclease</keyword>
<evidence type="ECO:0000313" key="10">
    <source>
        <dbReference type="EMBL" id="KAJ2808325.1"/>
    </source>
</evidence>
<comment type="catalytic activity">
    <reaction evidence="1">
        <text>Endonucleolytic cleavage to 5'-phosphomonoester.</text>
        <dbReference type="EC" id="3.1.26.4"/>
    </reaction>
</comment>
<gene>
    <name evidence="10" type="ORF">H4R20_000921</name>
</gene>
<evidence type="ECO:0000313" key="11">
    <source>
        <dbReference type="Proteomes" id="UP001140094"/>
    </source>
</evidence>
<organism evidence="10 11">
    <name type="scientific">Coemansia guatemalensis</name>
    <dbReference type="NCBI Taxonomy" id="2761395"/>
    <lineage>
        <taxon>Eukaryota</taxon>
        <taxon>Fungi</taxon>
        <taxon>Fungi incertae sedis</taxon>
        <taxon>Zoopagomycota</taxon>
        <taxon>Kickxellomycotina</taxon>
        <taxon>Kickxellomycetes</taxon>
        <taxon>Kickxellales</taxon>
        <taxon>Kickxellaceae</taxon>
        <taxon>Coemansia</taxon>
    </lineage>
</organism>
<dbReference type="OrthoDB" id="245563at2759"/>
<dbReference type="PROSITE" id="PS50879">
    <property type="entry name" value="RNASE_H_1"/>
    <property type="match status" value="1"/>
</dbReference>
<feature type="domain" description="RNase H type-1" evidence="9">
    <location>
        <begin position="280"/>
        <end position="428"/>
    </location>
</feature>
<dbReference type="InterPro" id="IPR036397">
    <property type="entry name" value="RNaseH_sf"/>
</dbReference>
<evidence type="ECO:0000256" key="4">
    <source>
        <dbReference type="ARBA" id="ARBA00022722"/>
    </source>
</evidence>
<evidence type="ECO:0000256" key="3">
    <source>
        <dbReference type="ARBA" id="ARBA00012180"/>
    </source>
</evidence>
<evidence type="ECO:0000256" key="7">
    <source>
        <dbReference type="ARBA" id="ARBA00022801"/>
    </source>
</evidence>
<reference evidence="10" key="1">
    <citation type="submission" date="2022-07" db="EMBL/GenBank/DDBJ databases">
        <title>Phylogenomic reconstructions and comparative analyses of Kickxellomycotina fungi.</title>
        <authorList>
            <person name="Reynolds N.K."/>
            <person name="Stajich J.E."/>
            <person name="Barry K."/>
            <person name="Grigoriev I.V."/>
            <person name="Crous P."/>
            <person name="Smith M.E."/>
        </authorList>
    </citation>
    <scope>NUCLEOTIDE SEQUENCE</scope>
    <source>
        <strain evidence="10">NRRL 1565</strain>
    </source>
</reference>
<dbReference type="GO" id="GO:0043137">
    <property type="term" value="P:DNA replication, removal of RNA primer"/>
    <property type="evidence" value="ECO:0007669"/>
    <property type="project" value="TreeGrafter"/>
</dbReference>
<evidence type="ECO:0000256" key="1">
    <source>
        <dbReference type="ARBA" id="ARBA00000077"/>
    </source>
</evidence>
<protein>
    <recommendedName>
        <fullName evidence="3">ribonuclease H</fullName>
        <ecNumber evidence="3">3.1.26.4</ecNumber>
    </recommendedName>
</protein>
<comment type="similarity">
    <text evidence="2">Belongs to the RNase H family.</text>
</comment>